<gene>
    <name evidence="2" type="ORF">DFR24_1291</name>
</gene>
<dbReference type="EMBL" id="SOBT01000008">
    <property type="protein sequence ID" value="TDU31907.1"/>
    <property type="molecule type" value="Genomic_DNA"/>
</dbReference>
<protein>
    <submittedName>
        <fullName evidence="2">Uncharacterized protein</fullName>
    </submittedName>
</protein>
<accession>A0A4S3K7P4</accession>
<evidence type="ECO:0000256" key="1">
    <source>
        <dbReference type="SAM" id="SignalP"/>
    </source>
</evidence>
<organism evidence="2 3">
    <name type="scientific">Panacagrimonas perspica</name>
    <dbReference type="NCBI Taxonomy" id="381431"/>
    <lineage>
        <taxon>Bacteria</taxon>
        <taxon>Pseudomonadati</taxon>
        <taxon>Pseudomonadota</taxon>
        <taxon>Gammaproteobacteria</taxon>
        <taxon>Nevskiales</taxon>
        <taxon>Nevskiaceae</taxon>
        <taxon>Panacagrimonas</taxon>
    </lineage>
</organism>
<dbReference type="Proteomes" id="UP000295341">
    <property type="component" value="Unassembled WGS sequence"/>
</dbReference>
<dbReference type="AlphaFoldDB" id="A0A4S3K7P4"/>
<comment type="caution">
    <text evidence="2">The sequence shown here is derived from an EMBL/GenBank/DDBJ whole genome shotgun (WGS) entry which is preliminary data.</text>
</comment>
<dbReference type="RefSeq" id="WP_133880456.1">
    <property type="nucleotide sequence ID" value="NZ_MWIN01000006.1"/>
</dbReference>
<dbReference type="OrthoDB" id="5569088at2"/>
<keyword evidence="3" id="KW-1185">Reference proteome</keyword>
<feature type="signal peptide" evidence="1">
    <location>
        <begin position="1"/>
        <end position="18"/>
    </location>
</feature>
<proteinExistence type="predicted"/>
<reference evidence="2 3" key="1">
    <citation type="submission" date="2019-03" db="EMBL/GenBank/DDBJ databases">
        <title>Genomic Encyclopedia of Type Strains, Phase IV (KMG-IV): sequencing the most valuable type-strain genomes for metagenomic binning, comparative biology and taxonomic classification.</title>
        <authorList>
            <person name="Goeker M."/>
        </authorList>
    </citation>
    <scope>NUCLEOTIDE SEQUENCE [LARGE SCALE GENOMIC DNA]</scope>
    <source>
        <strain evidence="2 3">DSM 26377</strain>
    </source>
</reference>
<evidence type="ECO:0000313" key="3">
    <source>
        <dbReference type="Proteomes" id="UP000295341"/>
    </source>
</evidence>
<evidence type="ECO:0000313" key="2">
    <source>
        <dbReference type="EMBL" id="TDU31907.1"/>
    </source>
</evidence>
<name>A0A4S3K7P4_9GAMM</name>
<sequence length="109" mass="11985">MKFALLLALSFVPGLVNAASDPKCSQAAITRAKELLAFHLGEDAGINVGDTVKPLAPLRNPKNPKQMFDVLEVWGSFYKGEYRMHFIYAQLPGDTCALMGEEILQFANL</sequence>
<keyword evidence="1" id="KW-0732">Signal</keyword>
<feature type="chain" id="PRO_5030100208" evidence="1">
    <location>
        <begin position="19"/>
        <end position="109"/>
    </location>
</feature>